<dbReference type="InterPro" id="IPR014284">
    <property type="entry name" value="RNA_pol_sigma-70_dom"/>
</dbReference>
<keyword evidence="2" id="KW-0805">Transcription regulation</keyword>
<evidence type="ECO:0000256" key="2">
    <source>
        <dbReference type="ARBA" id="ARBA00023015"/>
    </source>
</evidence>
<evidence type="ECO:0000256" key="4">
    <source>
        <dbReference type="ARBA" id="ARBA00023163"/>
    </source>
</evidence>
<dbReference type="InterPro" id="IPR013325">
    <property type="entry name" value="RNA_pol_sigma_r2"/>
</dbReference>
<keyword evidence="3" id="KW-0731">Sigma factor</keyword>
<sequence length="179" mass="20696">MNNDLLALAAKRGDDAAFYSLITQYEEKLYRIAYTYLKNETDALEAVQEVTCRAYMQIRKLKEPNYFGSWLIRILMNYCADELKKRERRQGGRQPSSTSIEPHLGSGETALLEKMLLESAVEQLDANYQKVIQLKYYHDLTITEIARTLEKPEGTIKTWLHKALGGLRKRLEKDGEPYA</sequence>
<dbReference type="InterPro" id="IPR013324">
    <property type="entry name" value="RNA_pol_sigma_r3/r4-like"/>
</dbReference>
<dbReference type="GO" id="GO:0003677">
    <property type="term" value="F:DNA binding"/>
    <property type="evidence" value="ECO:0007669"/>
    <property type="project" value="InterPro"/>
</dbReference>
<dbReference type="Gene3D" id="1.10.1740.10">
    <property type="match status" value="1"/>
</dbReference>
<dbReference type="GO" id="GO:0016987">
    <property type="term" value="F:sigma factor activity"/>
    <property type="evidence" value="ECO:0007669"/>
    <property type="project" value="UniProtKB-KW"/>
</dbReference>
<dbReference type="PANTHER" id="PTHR43133">
    <property type="entry name" value="RNA POLYMERASE ECF-TYPE SIGMA FACTO"/>
    <property type="match status" value="1"/>
</dbReference>
<evidence type="ECO:0000313" key="7">
    <source>
        <dbReference type="EMBL" id="RUT48034.1"/>
    </source>
</evidence>
<organism evidence="7 8">
    <name type="scientific">Paenibacillus anaericanus</name>
    <dbReference type="NCBI Taxonomy" id="170367"/>
    <lineage>
        <taxon>Bacteria</taxon>
        <taxon>Bacillati</taxon>
        <taxon>Bacillota</taxon>
        <taxon>Bacilli</taxon>
        <taxon>Bacillales</taxon>
        <taxon>Paenibacillaceae</taxon>
        <taxon>Paenibacillus</taxon>
    </lineage>
</organism>
<evidence type="ECO:0000256" key="1">
    <source>
        <dbReference type="ARBA" id="ARBA00010641"/>
    </source>
</evidence>
<dbReference type="Gene3D" id="1.10.10.10">
    <property type="entry name" value="Winged helix-like DNA-binding domain superfamily/Winged helix DNA-binding domain"/>
    <property type="match status" value="1"/>
</dbReference>
<feature type="domain" description="RNA polymerase sigma-70 region 2" evidence="5">
    <location>
        <begin position="21"/>
        <end position="89"/>
    </location>
</feature>
<dbReference type="SUPFAM" id="SSF88659">
    <property type="entry name" value="Sigma3 and sigma4 domains of RNA polymerase sigma factors"/>
    <property type="match status" value="1"/>
</dbReference>
<dbReference type="NCBIfam" id="TIGR02937">
    <property type="entry name" value="sigma70-ECF"/>
    <property type="match status" value="1"/>
</dbReference>
<comment type="similarity">
    <text evidence="1">Belongs to the sigma-70 factor family. ECF subfamily.</text>
</comment>
<dbReference type="OrthoDB" id="9782703at2"/>
<dbReference type="AlphaFoldDB" id="A0A433YDT6"/>
<evidence type="ECO:0000259" key="5">
    <source>
        <dbReference type="Pfam" id="PF04542"/>
    </source>
</evidence>
<dbReference type="EMBL" id="RZNY01000002">
    <property type="protein sequence ID" value="RUT48034.1"/>
    <property type="molecule type" value="Genomic_DNA"/>
</dbReference>
<evidence type="ECO:0000259" key="6">
    <source>
        <dbReference type="Pfam" id="PF08281"/>
    </source>
</evidence>
<dbReference type="InterPro" id="IPR036388">
    <property type="entry name" value="WH-like_DNA-bd_sf"/>
</dbReference>
<dbReference type="RefSeq" id="WP_127190452.1">
    <property type="nucleotide sequence ID" value="NZ_RZNY01000002.1"/>
</dbReference>
<proteinExistence type="inferred from homology"/>
<dbReference type="InterPro" id="IPR039425">
    <property type="entry name" value="RNA_pol_sigma-70-like"/>
</dbReference>
<keyword evidence="8" id="KW-1185">Reference proteome</keyword>
<name>A0A433YDT6_9BACL</name>
<reference evidence="7 8" key="1">
    <citation type="submission" date="2018-12" db="EMBL/GenBank/DDBJ databases">
        <authorList>
            <person name="Sun L."/>
            <person name="Chen Z."/>
        </authorList>
    </citation>
    <scope>NUCLEOTIDE SEQUENCE [LARGE SCALE GENOMIC DNA]</scope>
    <source>
        <strain evidence="7 8">DSM 15890</strain>
    </source>
</reference>
<feature type="domain" description="RNA polymerase sigma factor 70 region 4 type 2" evidence="6">
    <location>
        <begin position="115"/>
        <end position="164"/>
    </location>
</feature>
<protein>
    <submittedName>
        <fullName evidence="7">Sigma-70 family RNA polymerase sigma factor</fullName>
    </submittedName>
</protein>
<comment type="caution">
    <text evidence="7">The sequence shown here is derived from an EMBL/GenBank/DDBJ whole genome shotgun (WGS) entry which is preliminary data.</text>
</comment>
<dbReference type="InterPro" id="IPR013249">
    <property type="entry name" value="RNA_pol_sigma70_r4_t2"/>
</dbReference>
<dbReference type="Proteomes" id="UP000279446">
    <property type="component" value="Unassembled WGS sequence"/>
</dbReference>
<dbReference type="GO" id="GO:0006352">
    <property type="term" value="P:DNA-templated transcription initiation"/>
    <property type="evidence" value="ECO:0007669"/>
    <property type="project" value="InterPro"/>
</dbReference>
<gene>
    <name evidence="7" type="ORF">EJP82_02500</name>
</gene>
<dbReference type="Pfam" id="PF08281">
    <property type="entry name" value="Sigma70_r4_2"/>
    <property type="match status" value="1"/>
</dbReference>
<dbReference type="SUPFAM" id="SSF88946">
    <property type="entry name" value="Sigma2 domain of RNA polymerase sigma factors"/>
    <property type="match status" value="1"/>
</dbReference>
<dbReference type="CDD" id="cd06171">
    <property type="entry name" value="Sigma70_r4"/>
    <property type="match status" value="1"/>
</dbReference>
<dbReference type="InterPro" id="IPR007627">
    <property type="entry name" value="RNA_pol_sigma70_r2"/>
</dbReference>
<keyword evidence="4" id="KW-0804">Transcription</keyword>
<evidence type="ECO:0000256" key="3">
    <source>
        <dbReference type="ARBA" id="ARBA00023082"/>
    </source>
</evidence>
<dbReference type="PANTHER" id="PTHR43133:SF51">
    <property type="entry name" value="RNA POLYMERASE SIGMA FACTOR"/>
    <property type="match status" value="1"/>
</dbReference>
<accession>A0A433YDT6</accession>
<dbReference type="Pfam" id="PF04542">
    <property type="entry name" value="Sigma70_r2"/>
    <property type="match status" value="1"/>
</dbReference>
<evidence type="ECO:0000313" key="8">
    <source>
        <dbReference type="Proteomes" id="UP000279446"/>
    </source>
</evidence>